<sequence length="81" mass="9444">MFLLYIVYFCSCDEPEFKSNNNDDTFPSSDQIWGMIGTILATVVCWIVYSKIRISRKRCHNHHPIMHSKPRTGNARKGHVM</sequence>
<organism evidence="2 3">
    <name type="scientific">Spodoptera exigua</name>
    <name type="common">Beet armyworm</name>
    <name type="synonym">Noctua fulgens</name>
    <dbReference type="NCBI Taxonomy" id="7107"/>
    <lineage>
        <taxon>Eukaryota</taxon>
        <taxon>Metazoa</taxon>
        <taxon>Ecdysozoa</taxon>
        <taxon>Arthropoda</taxon>
        <taxon>Hexapoda</taxon>
        <taxon>Insecta</taxon>
        <taxon>Pterygota</taxon>
        <taxon>Neoptera</taxon>
        <taxon>Endopterygota</taxon>
        <taxon>Lepidoptera</taxon>
        <taxon>Glossata</taxon>
        <taxon>Ditrysia</taxon>
        <taxon>Noctuoidea</taxon>
        <taxon>Noctuidae</taxon>
        <taxon>Amphipyrinae</taxon>
        <taxon>Spodoptera</taxon>
    </lineage>
</organism>
<keyword evidence="1" id="KW-1133">Transmembrane helix</keyword>
<gene>
    <name evidence="2" type="ORF">HW555_011247</name>
</gene>
<dbReference type="Proteomes" id="UP000648187">
    <property type="component" value="Unassembled WGS sequence"/>
</dbReference>
<dbReference type="EMBL" id="JACKWZ010000323">
    <property type="protein sequence ID" value="KAF9409353.1"/>
    <property type="molecule type" value="Genomic_DNA"/>
</dbReference>
<evidence type="ECO:0000256" key="1">
    <source>
        <dbReference type="SAM" id="Phobius"/>
    </source>
</evidence>
<comment type="caution">
    <text evidence="2">The sequence shown here is derived from an EMBL/GenBank/DDBJ whole genome shotgun (WGS) entry which is preliminary data.</text>
</comment>
<keyword evidence="3" id="KW-1185">Reference proteome</keyword>
<evidence type="ECO:0000313" key="2">
    <source>
        <dbReference type="EMBL" id="KAF9409353.1"/>
    </source>
</evidence>
<protein>
    <submittedName>
        <fullName evidence="2">Uncharacterized protein</fullName>
    </submittedName>
</protein>
<keyword evidence="1" id="KW-0472">Membrane</keyword>
<reference evidence="2" key="1">
    <citation type="submission" date="2020-08" db="EMBL/GenBank/DDBJ databases">
        <title>Spodoptera exigua strain:BAW_Kor-Di-RS1 Genome sequencing and assembly.</title>
        <authorList>
            <person name="Kim J."/>
            <person name="Nam H.Y."/>
            <person name="Kwon M."/>
            <person name="Choi J.H."/>
            <person name="Cho S.R."/>
            <person name="Kim G.-H."/>
        </authorList>
    </citation>
    <scope>NUCLEOTIDE SEQUENCE</scope>
    <source>
        <strain evidence="2">BAW_Kor-Di-RS1</strain>
        <tissue evidence="2">Whole-body</tissue>
    </source>
</reference>
<proteinExistence type="predicted"/>
<evidence type="ECO:0000313" key="3">
    <source>
        <dbReference type="Proteomes" id="UP000648187"/>
    </source>
</evidence>
<keyword evidence="1" id="KW-0812">Transmembrane</keyword>
<feature type="transmembrane region" description="Helical" evidence="1">
    <location>
        <begin position="32"/>
        <end position="49"/>
    </location>
</feature>
<accession>A0A835G7C9</accession>
<dbReference type="AlphaFoldDB" id="A0A835G7C9"/>
<name>A0A835G7C9_SPOEX</name>